<evidence type="ECO:0000313" key="6">
    <source>
        <dbReference type="EMBL" id="PAA91985.1"/>
    </source>
</evidence>
<organism evidence="2 7">
    <name type="scientific">Macrostomum lignano</name>
    <dbReference type="NCBI Taxonomy" id="282301"/>
    <lineage>
        <taxon>Eukaryota</taxon>
        <taxon>Metazoa</taxon>
        <taxon>Spiralia</taxon>
        <taxon>Lophotrochozoa</taxon>
        <taxon>Platyhelminthes</taxon>
        <taxon>Rhabditophora</taxon>
        <taxon>Macrostomorpha</taxon>
        <taxon>Macrostomida</taxon>
        <taxon>Macrostomidae</taxon>
        <taxon>Macrostomum</taxon>
    </lineage>
</organism>
<proteinExistence type="predicted"/>
<name>A0A267DLJ3_9PLAT</name>
<evidence type="ECO:0000313" key="4">
    <source>
        <dbReference type="EMBL" id="PAA54268.1"/>
    </source>
</evidence>
<dbReference type="EMBL" id="NIVC01002071">
    <property type="protein sequence ID" value="PAA61086.1"/>
    <property type="molecule type" value="Genomic_DNA"/>
</dbReference>
<dbReference type="AlphaFoldDB" id="A0A267DLJ3"/>
<dbReference type="EMBL" id="NIVC01003738">
    <property type="protein sequence ID" value="PAA50016.1"/>
    <property type="molecule type" value="Genomic_DNA"/>
</dbReference>
<evidence type="ECO:0000313" key="3">
    <source>
        <dbReference type="EMBL" id="PAA51339.1"/>
    </source>
</evidence>
<protein>
    <submittedName>
        <fullName evidence="2">Uncharacterized protein</fullName>
    </submittedName>
</protein>
<accession>A0A267DLJ3</accession>
<comment type="caution">
    <text evidence="2">The sequence shown here is derived from an EMBL/GenBank/DDBJ whole genome shotgun (WGS) entry which is preliminary data.</text>
</comment>
<dbReference type="EMBL" id="NIVC01000067">
    <property type="protein sequence ID" value="PAA91985.1"/>
    <property type="molecule type" value="Genomic_DNA"/>
</dbReference>
<dbReference type="EMBL" id="NIVC01002942">
    <property type="protein sequence ID" value="PAA54268.1"/>
    <property type="molecule type" value="Genomic_DNA"/>
</dbReference>
<dbReference type="Proteomes" id="UP000215902">
    <property type="component" value="Unassembled WGS sequence"/>
</dbReference>
<dbReference type="EMBL" id="NIVC01005112">
    <property type="protein sequence ID" value="PAA46018.1"/>
    <property type="molecule type" value="Genomic_DNA"/>
</dbReference>
<dbReference type="EMBL" id="NIVC01003459">
    <property type="protein sequence ID" value="PAA51339.1"/>
    <property type="molecule type" value="Genomic_DNA"/>
</dbReference>
<evidence type="ECO:0000313" key="1">
    <source>
        <dbReference type="EMBL" id="PAA46018.1"/>
    </source>
</evidence>
<reference evidence="2 7" key="1">
    <citation type="submission" date="2017-06" db="EMBL/GenBank/DDBJ databases">
        <title>A platform for efficient transgenesis in Macrostomum lignano, a flatworm model organism for stem cell research.</title>
        <authorList>
            <person name="Berezikov E."/>
        </authorList>
    </citation>
    <scope>NUCLEOTIDE SEQUENCE [LARGE SCALE GENOMIC DNA]</scope>
    <source>
        <strain evidence="2">DV1</strain>
        <tissue evidence="2">Whole organism</tissue>
    </source>
</reference>
<evidence type="ECO:0000313" key="2">
    <source>
        <dbReference type="EMBL" id="PAA50016.1"/>
    </source>
</evidence>
<evidence type="ECO:0000313" key="7">
    <source>
        <dbReference type="Proteomes" id="UP000215902"/>
    </source>
</evidence>
<evidence type="ECO:0000313" key="5">
    <source>
        <dbReference type="EMBL" id="PAA61086.1"/>
    </source>
</evidence>
<keyword evidence="7" id="KW-1185">Reference proteome</keyword>
<feature type="non-terminal residue" evidence="2">
    <location>
        <position position="110"/>
    </location>
</feature>
<gene>
    <name evidence="2" type="ORF">BOX15_Mlig008618g3</name>
    <name evidence="3" type="ORF">BOX15_Mlig009701g1</name>
    <name evidence="4" type="ORF">BOX15_Mlig011905g2</name>
    <name evidence="1" type="ORF">BOX15_Mlig011905g4</name>
    <name evidence="6" type="ORF">BOX15_Mlig011905g5</name>
    <name evidence="5" type="ORF">BOX15_Mlig026964g2</name>
</gene>
<sequence>MRMEKKSLDHFTNPSFYQQIFQLKMSAYRTNCKRAKGQIETSDSQLLADKEGEGIGDMISGVTNFLSNHGSKIVSGADAIGKTATTAKNIFDAKKSYSDMSKAGEELEYI</sequence>